<dbReference type="InterPro" id="IPR041698">
    <property type="entry name" value="Methyltransf_25"/>
</dbReference>
<dbReference type="AlphaFoldDB" id="A0A367GQ48"/>
<evidence type="ECO:0000313" key="2">
    <source>
        <dbReference type="EMBL" id="RCH54833.1"/>
    </source>
</evidence>
<dbReference type="Proteomes" id="UP000253209">
    <property type="component" value="Unassembled WGS sequence"/>
</dbReference>
<organism evidence="2 3">
    <name type="scientific">Mucilaginibacter hurinus</name>
    <dbReference type="NCBI Taxonomy" id="2201324"/>
    <lineage>
        <taxon>Bacteria</taxon>
        <taxon>Pseudomonadati</taxon>
        <taxon>Bacteroidota</taxon>
        <taxon>Sphingobacteriia</taxon>
        <taxon>Sphingobacteriales</taxon>
        <taxon>Sphingobacteriaceae</taxon>
        <taxon>Mucilaginibacter</taxon>
    </lineage>
</organism>
<accession>A0A367GQ48</accession>
<reference evidence="2 3" key="1">
    <citation type="submission" date="2018-05" db="EMBL/GenBank/DDBJ databases">
        <title>Mucilaginibacter hurinus sp. nov., isolated from briquette warehouse soil.</title>
        <authorList>
            <person name="Choi L."/>
        </authorList>
    </citation>
    <scope>NUCLEOTIDE SEQUENCE [LARGE SCALE GENOMIC DNA]</scope>
    <source>
        <strain evidence="2 3">ZR32</strain>
    </source>
</reference>
<dbReference type="OrthoDB" id="836632at2"/>
<dbReference type="GO" id="GO:0032259">
    <property type="term" value="P:methylation"/>
    <property type="evidence" value="ECO:0007669"/>
    <property type="project" value="UniProtKB-KW"/>
</dbReference>
<dbReference type="RefSeq" id="WP_114005159.1">
    <property type="nucleotide sequence ID" value="NZ_QGDC01000005.1"/>
</dbReference>
<keyword evidence="2" id="KW-0489">Methyltransferase</keyword>
<evidence type="ECO:0000313" key="3">
    <source>
        <dbReference type="Proteomes" id="UP000253209"/>
    </source>
</evidence>
<protein>
    <submittedName>
        <fullName evidence="2">Methyltransferase type 12</fullName>
    </submittedName>
</protein>
<gene>
    <name evidence="2" type="ORF">DJ568_10150</name>
</gene>
<keyword evidence="3" id="KW-1185">Reference proteome</keyword>
<dbReference type="EMBL" id="QGDC01000005">
    <property type="protein sequence ID" value="RCH54833.1"/>
    <property type="molecule type" value="Genomic_DNA"/>
</dbReference>
<dbReference type="GO" id="GO:0008168">
    <property type="term" value="F:methyltransferase activity"/>
    <property type="evidence" value="ECO:0007669"/>
    <property type="project" value="UniProtKB-KW"/>
</dbReference>
<keyword evidence="2" id="KW-0808">Transferase</keyword>
<feature type="domain" description="Methyltransferase" evidence="1">
    <location>
        <begin position="41"/>
        <end position="136"/>
    </location>
</feature>
<comment type="caution">
    <text evidence="2">The sequence shown here is derived from an EMBL/GenBank/DDBJ whole genome shotgun (WGS) entry which is preliminary data.</text>
</comment>
<dbReference type="InterPro" id="IPR029063">
    <property type="entry name" value="SAM-dependent_MTases_sf"/>
</dbReference>
<name>A0A367GQ48_9SPHI</name>
<dbReference type="Gene3D" id="3.40.50.150">
    <property type="entry name" value="Vaccinia Virus protein VP39"/>
    <property type="match status" value="1"/>
</dbReference>
<evidence type="ECO:0000259" key="1">
    <source>
        <dbReference type="Pfam" id="PF13649"/>
    </source>
</evidence>
<dbReference type="Pfam" id="PF13649">
    <property type="entry name" value="Methyltransf_25"/>
    <property type="match status" value="1"/>
</dbReference>
<sequence>MPANYNKTAWFYDGLSTLVYGRSLINAQGYLLKYIQPYSHILIIGGGTGIILESIAKKHPGSLSITYVEVAEKMITRARKRNTGGNKINFVHSAIEDVDTPGEFDIVITPFLFDNYSDEVLKTMVPHISRQLKPGGLWLNTDFQFTGKWWQWLLLKGMYAFFKLFSDIPTSRIPDIKQCLSKAGCQLIEEKDFYSGFVQTQAWRKALNS</sequence>
<proteinExistence type="predicted"/>
<dbReference type="SUPFAM" id="SSF53335">
    <property type="entry name" value="S-adenosyl-L-methionine-dependent methyltransferases"/>
    <property type="match status" value="1"/>
</dbReference>